<dbReference type="Pfam" id="PF10502">
    <property type="entry name" value="Peptidase_S26"/>
    <property type="match status" value="1"/>
</dbReference>
<protein>
    <submittedName>
        <fullName evidence="2">Peptidase S26</fullName>
    </submittedName>
</protein>
<dbReference type="GO" id="GO:0004252">
    <property type="term" value="F:serine-type endopeptidase activity"/>
    <property type="evidence" value="ECO:0007669"/>
    <property type="project" value="InterPro"/>
</dbReference>
<dbReference type="Proteomes" id="UP000596977">
    <property type="component" value="Unassembled WGS sequence"/>
</dbReference>
<accession>A0A916VXH7</accession>
<feature type="domain" description="Peptidase S26" evidence="1">
    <location>
        <begin position="11"/>
        <end position="164"/>
    </location>
</feature>
<dbReference type="SUPFAM" id="SSF51306">
    <property type="entry name" value="LexA/Signal peptidase"/>
    <property type="match status" value="1"/>
</dbReference>
<comment type="caution">
    <text evidence="2">The sequence shown here is derived from an EMBL/GenBank/DDBJ whole genome shotgun (WGS) entry which is preliminary data.</text>
</comment>
<gene>
    <name evidence="2" type="ORF">GCM10011499_18270</name>
</gene>
<evidence type="ECO:0000313" key="2">
    <source>
        <dbReference type="EMBL" id="GGA48786.1"/>
    </source>
</evidence>
<evidence type="ECO:0000313" key="3">
    <source>
        <dbReference type="Proteomes" id="UP000596977"/>
    </source>
</evidence>
<dbReference type="AlphaFoldDB" id="A0A916VXH7"/>
<reference evidence="2 3" key="1">
    <citation type="journal article" date="2014" name="Int. J. Syst. Evol. Microbiol.">
        <title>Complete genome sequence of Corynebacterium casei LMG S-19264T (=DSM 44701T), isolated from a smear-ripened cheese.</title>
        <authorList>
            <consortium name="US DOE Joint Genome Institute (JGI-PGF)"/>
            <person name="Walter F."/>
            <person name="Albersmeier A."/>
            <person name="Kalinowski J."/>
            <person name="Ruckert C."/>
        </authorList>
    </citation>
    <scope>NUCLEOTIDE SEQUENCE [LARGE SCALE GENOMIC DNA]</scope>
    <source>
        <strain evidence="2 3">CGMCC 1.15896</strain>
    </source>
</reference>
<dbReference type="GO" id="GO:0006465">
    <property type="term" value="P:signal peptide processing"/>
    <property type="evidence" value="ECO:0007669"/>
    <property type="project" value="InterPro"/>
</dbReference>
<name>A0A916VXH7_9HYPH</name>
<sequence>MNRIAILSIMLGSAGLVIAPAWSGHKPSLIWNASASVPVGLYKVHQIGTLSVGDLVTIVPPPALADALSQRGYLASGVPLIKRVLALSGTTVCRIAQTIYVYGHPFGEARTRDSLGRELPLWQGCRPLSENEVFLMNWDAPDSFDGRYFGPLSADTITARLSPLWTDEEENGRYHWHRDEPSP</sequence>
<keyword evidence="3" id="KW-1185">Reference proteome</keyword>
<dbReference type="Gene3D" id="2.10.109.10">
    <property type="entry name" value="Umud Fragment, subunit A"/>
    <property type="match status" value="1"/>
</dbReference>
<dbReference type="OrthoDB" id="5360818at2"/>
<dbReference type="RefSeq" id="WP_127074176.1">
    <property type="nucleotide sequence ID" value="NZ_BMKB01000003.1"/>
</dbReference>
<dbReference type="InterPro" id="IPR036286">
    <property type="entry name" value="LexA/Signal_pep-like_sf"/>
</dbReference>
<dbReference type="EMBL" id="BMKB01000003">
    <property type="protein sequence ID" value="GGA48786.1"/>
    <property type="molecule type" value="Genomic_DNA"/>
</dbReference>
<proteinExistence type="predicted"/>
<evidence type="ECO:0000259" key="1">
    <source>
        <dbReference type="Pfam" id="PF10502"/>
    </source>
</evidence>
<dbReference type="InterPro" id="IPR019533">
    <property type="entry name" value="Peptidase_S26"/>
</dbReference>
<organism evidence="2 3">
    <name type="scientific">Pelagibacterium lentulum</name>
    <dbReference type="NCBI Taxonomy" id="2029865"/>
    <lineage>
        <taxon>Bacteria</taxon>
        <taxon>Pseudomonadati</taxon>
        <taxon>Pseudomonadota</taxon>
        <taxon>Alphaproteobacteria</taxon>
        <taxon>Hyphomicrobiales</taxon>
        <taxon>Devosiaceae</taxon>
        <taxon>Pelagibacterium</taxon>
    </lineage>
</organism>